<sequence length="244" mass="28873">MTNTIPLILKPALKLRADMLEYDYRIVRKTNRKTTSIIIKANNEIEVRAPTRMPQQLIERFVQSKHAWIEKKLLFNRDHRTEYIPKSFTHGELFLLLGRTYRLKLETGKRSVQTEADKLLVSHPSPQPENLRRQLTRWYRQQAEITFTQRSRIISELIGKQAKSIGIKAYKSRWGSCHADGRIYYNWRLIMAPEWVIDYVVVHELCHLIHHNHSKAYWQLVESIAPDFRKAKSWLNTNGVSLDL</sequence>
<protein>
    <recommendedName>
        <fullName evidence="1">YgjP-like metallopeptidase domain-containing protein</fullName>
    </recommendedName>
</protein>
<reference evidence="2 3" key="1">
    <citation type="journal article" date="2017" name="Arch. Microbiol.">
        <title>Mariprofundus micogutta sp. nov., a novel iron-oxidizing zetaproteobacterium isolated from a deep-sea hydrothermal field at the Bayonnaise knoll of the Izu-Ogasawara arc, and a description of Mariprofundales ord. nov. and Zetaproteobacteria classis nov.</title>
        <authorList>
            <person name="Makita H."/>
            <person name="Tanaka E."/>
            <person name="Mitsunobu S."/>
            <person name="Miyazaki M."/>
            <person name="Nunoura T."/>
            <person name="Uematsu K."/>
            <person name="Takaki Y."/>
            <person name="Nishi S."/>
            <person name="Shimamura S."/>
            <person name="Takai K."/>
        </authorList>
    </citation>
    <scope>NUCLEOTIDE SEQUENCE [LARGE SCALE GENOMIC DNA]</scope>
    <source>
        <strain evidence="2 3">ET2</strain>
    </source>
</reference>
<dbReference type="InterPro" id="IPR053136">
    <property type="entry name" value="UTP_pyrophosphatase-like"/>
</dbReference>
<evidence type="ECO:0000313" key="2">
    <source>
        <dbReference type="EMBL" id="GAV19812.1"/>
    </source>
</evidence>
<dbReference type="CDD" id="cd07344">
    <property type="entry name" value="M48_yhfN_like"/>
    <property type="match status" value="1"/>
</dbReference>
<evidence type="ECO:0000313" key="3">
    <source>
        <dbReference type="Proteomes" id="UP000231632"/>
    </source>
</evidence>
<comment type="caution">
    <text evidence="2">The sequence shown here is derived from an EMBL/GenBank/DDBJ whole genome shotgun (WGS) entry which is preliminary data.</text>
</comment>
<gene>
    <name evidence="2" type="ORF">MMIC_P0770</name>
</gene>
<name>A0A1L8CLN1_9PROT</name>
<dbReference type="InterPro" id="IPR002725">
    <property type="entry name" value="YgjP-like_metallopeptidase"/>
</dbReference>
<dbReference type="Gene3D" id="3.30.2010.10">
    <property type="entry name" value="Metalloproteases ('zincins'), catalytic domain"/>
    <property type="match status" value="1"/>
</dbReference>
<dbReference type="RefSeq" id="WP_227819342.1">
    <property type="nucleotide sequence ID" value="NZ_BDFD01000005.1"/>
</dbReference>
<organism evidence="2 3">
    <name type="scientific">Mariprofundus micogutta</name>
    <dbReference type="NCBI Taxonomy" id="1921010"/>
    <lineage>
        <taxon>Bacteria</taxon>
        <taxon>Pseudomonadati</taxon>
        <taxon>Pseudomonadota</taxon>
        <taxon>Candidatius Mariprofundia</taxon>
        <taxon>Mariprofundales</taxon>
        <taxon>Mariprofundaceae</taxon>
        <taxon>Mariprofundus</taxon>
    </lineage>
</organism>
<accession>A0A1L8CLN1</accession>
<dbReference type="Pfam" id="PF01863">
    <property type="entry name" value="YgjP-like"/>
    <property type="match status" value="1"/>
</dbReference>
<dbReference type="AlphaFoldDB" id="A0A1L8CLN1"/>
<feature type="domain" description="YgjP-like metallopeptidase" evidence="1">
    <location>
        <begin position="33"/>
        <end position="237"/>
    </location>
</feature>
<dbReference type="PANTHER" id="PTHR30399:SF1">
    <property type="entry name" value="UTP PYROPHOSPHATASE"/>
    <property type="match status" value="1"/>
</dbReference>
<proteinExistence type="predicted"/>
<dbReference type="STRING" id="1921010.MMIC_P0770"/>
<dbReference type="EMBL" id="BDFD01000005">
    <property type="protein sequence ID" value="GAV19812.1"/>
    <property type="molecule type" value="Genomic_DNA"/>
</dbReference>
<dbReference type="Proteomes" id="UP000231632">
    <property type="component" value="Unassembled WGS sequence"/>
</dbReference>
<dbReference type="PANTHER" id="PTHR30399">
    <property type="entry name" value="UNCHARACTERIZED PROTEIN YGJP"/>
    <property type="match status" value="1"/>
</dbReference>
<keyword evidence="3" id="KW-1185">Reference proteome</keyword>
<evidence type="ECO:0000259" key="1">
    <source>
        <dbReference type="Pfam" id="PF01863"/>
    </source>
</evidence>